<evidence type="ECO:0000256" key="5">
    <source>
        <dbReference type="SAM" id="SignalP"/>
    </source>
</evidence>
<sequence>MQPIRLTLLCLAACLAACAAPTAPTVVSAPRPPAPARPSVPPPAEVVATPQAPSVYFSPGDAEVPPAAAPLLDQMAEELRADRLRRLVLRAHTDHLGSKEYCLALSEKWASLVEAALVRRGVRGTQILIRARGRELAPACDSEACRSSWRRVELVLQP</sequence>
<feature type="domain" description="OmpA-like" evidence="6">
    <location>
        <begin position="44"/>
        <end position="158"/>
    </location>
</feature>
<dbReference type="Gene3D" id="3.30.1330.60">
    <property type="entry name" value="OmpA-like domain"/>
    <property type="match status" value="1"/>
</dbReference>
<keyword evidence="8" id="KW-1185">Reference proteome</keyword>
<dbReference type="Pfam" id="PF00691">
    <property type="entry name" value="OmpA"/>
    <property type="match status" value="1"/>
</dbReference>
<evidence type="ECO:0000256" key="3">
    <source>
        <dbReference type="ARBA" id="ARBA00023237"/>
    </source>
</evidence>
<accession>A0ABY0ITL5</accession>
<proteinExistence type="predicted"/>
<dbReference type="PROSITE" id="PS51123">
    <property type="entry name" value="OMPA_2"/>
    <property type="match status" value="1"/>
</dbReference>
<dbReference type="EMBL" id="SHKM01000001">
    <property type="protein sequence ID" value="RZT90936.1"/>
    <property type="molecule type" value="Genomic_DNA"/>
</dbReference>
<comment type="caution">
    <text evidence="7">The sequence shown here is derived from an EMBL/GenBank/DDBJ whole genome shotgun (WGS) entry which is preliminary data.</text>
</comment>
<keyword evidence="5" id="KW-0732">Signal</keyword>
<keyword evidence="2 4" id="KW-0472">Membrane</keyword>
<feature type="chain" id="PRO_5047271365" evidence="5">
    <location>
        <begin position="20"/>
        <end position="158"/>
    </location>
</feature>
<keyword evidence="7" id="KW-0449">Lipoprotein</keyword>
<dbReference type="PRINTS" id="PR01021">
    <property type="entry name" value="OMPADOMAIN"/>
</dbReference>
<protein>
    <submittedName>
        <fullName evidence="7">Peptidoglycan-associated lipoprotein</fullName>
    </submittedName>
</protein>
<dbReference type="PANTHER" id="PTHR30329:SF21">
    <property type="entry name" value="LIPOPROTEIN YIAD-RELATED"/>
    <property type="match status" value="1"/>
</dbReference>
<dbReference type="Proteomes" id="UP000292136">
    <property type="component" value="Unassembled WGS sequence"/>
</dbReference>
<dbReference type="SUPFAM" id="SSF103088">
    <property type="entry name" value="OmpA-like"/>
    <property type="match status" value="1"/>
</dbReference>
<feature type="signal peptide" evidence="5">
    <location>
        <begin position="1"/>
        <end position="19"/>
    </location>
</feature>
<dbReference type="InterPro" id="IPR036737">
    <property type="entry name" value="OmpA-like_sf"/>
</dbReference>
<evidence type="ECO:0000256" key="1">
    <source>
        <dbReference type="ARBA" id="ARBA00004442"/>
    </source>
</evidence>
<gene>
    <name evidence="7" type="ORF">EV678_1761</name>
</gene>
<dbReference type="RefSeq" id="WP_014235407.1">
    <property type="nucleotide sequence ID" value="NZ_SHKM01000001.1"/>
</dbReference>
<dbReference type="CDD" id="cd07185">
    <property type="entry name" value="OmpA_C-like"/>
    <property type="match status" value="1"/>
</dbReference>
<name>A0ABY0ITL5_9RHOO</name>
<organism evidence="7 8">
    <name type="scientific">Azospira oryzae</name>
    <dbReference type="NCBI Taxonomy" id="146939"/>
    <lineage>
        <taxon>Bacteria</taxon>
        <taxon>Pseudomonadati</taxon>
        <taxon>Pseudomonadota</taxon>
        <taxon>Betaproteobacteria</taxon>
        <taxon>Rhodocyclales</taxon>
        <taxon>Rhodocyclaceae</taxon>
        <taxon>Azospira</taxon>
    </lineage>
</organism>
<dbReference type="PANTHER" id="PTHR30329">
    <property type="entry name" value="STATOR ELEMENT OF FLAGELLAR MOTOR COMPLEX"/>
    <property type="match status" value="1"/>
</dbReference>
<evidence type="ECO:0000256" key="4">
    <source>
        <dbReference type="PROSITE-ProRule" id="PRU00473"/>
    </source>
</evidence>
<evidence type="ECO:0000259" key="6">
    <source>
        <dbReference type="PROSITE" id="PS51123"/>
    </source>
</evidence>
<reference evidence="7 8" key="1">
    <citation type="submission" date="2019-02" db="EMBL/GenBank/DDBJ databases">
        <title>Genomic Encyclopedia of Type Strains, Phase IV (KMG-IV): sequencing the most valuable type-strain genomes for metagenomic binning, comparative biology and taxonomic classification.</title>
        <authorList>
            <person name="Goeker M."/>
        </authorList>
    </citation>
    <scope>NUCLEOTIDE SEQUENCE [LARGE SCALE GENOMIC DNA]</scope>
    <source>
        <strain evidence="7 8">DSM 21223</strain>
    </source>
</reference>
<dbReference type="InterPro" id="IPR006664">
    <property type="entry name" value="OMP_bac"/>
</dbReference>
<keyword evidence="3" id="KW-0998">Cell outer membrane</keyword>
<comment type="subcellular location">
    <subcellularLocation>
        <location evidence="1">Cell outer membrane</location>
    </subcellularLocation>
</comment>
<evidence type="ECO:0000256" key="2">
    <source>
        <dbReference type="ARBA" id="ARBA00023136"/>
    </source>
</evidence>
<dbReference type="InterPro" id="IPR006665">
    <property type="entry name" value="OmpA-like"/>
</dbReference>
<evidence type="ECO:0000313" key="8">
    <source>
        <dbReference type="Proteomes" id="UP000292136"/>
    </source>
</evidence>
<dbReference type="InterPro" id="IPR050330">
    <property type="entry name" value="Bact_OuterMem_StrucFunc"/>
</dbReference>
<evidence type="ECO:0000313" key="7">
    <source>
        <dbReference type="EMBL" id="RZT90936.1"/>
    </source>
</evidence>